<comment type="similarity">
    <text evidence="2">Belongs to the SLC29A/ENT transporter (TC 2.A.57) family.</text>
</comment>
<protein>
    <submittedName>
        <fullName evidence="9">Uncharacterized protein</fullName>
    </submittedName>
</protein>
<keyword evidence="5 8" id="KW-1133">Transmembrane helix</keyword>
<feature type="compositionally biased region" description="Low complexity" evidence="7">
    <location>
        <begin position="361"/>
        <end position="374"/>
    </location>
</feature>
<evidence type="ECO:0000256" key="6">
    <source>
        <dbReference type="ARBA" id="ARBA00023136"/>
    </source>
</evidence>
<feature type="transmembrane region" description="Helical" evidence="8">
    <location>
        <begin position="466"/>
        <end position="485"/>
    </location>
</feature>
<evidence type="ECO:0000256" key="4">
    <source>
        <dbReference type="ARBA" id="ARBA00022692"/>
    </source>
</evidence>
<feature type="non-terminal residue" evidence="9">
    <location>
        <position position="670"/>
    </location>
</feature>
<proteinExistence type="inferred from homology"/>
<keyword evidence="3" id="KW-0813">Transport</keyword>
<dbReference type="InterPro" id="IPR002259">
    <property type="entry name" value="Eqnu_transpt"/>
</dbReference>
<gene>
    <name evidence="9" type="ORF">OCBIM_22006720mg</name>
</gene>
<feature type="transmembrane region" description="Helical" evidence="8">
    <location>
        <begin position="491"/>
        <end position="513"/>
    </location>
</feature>
<feature type="region of interest" description="Disordered" evidence="7">
    <location>
        <begin position="334"/>
        <end position="376"/>
    </location>
</feature>
<accession>A0A0L8IFG1</accession>
<evidence type="ECO:0000256" key="5">
    <source>
        <dbReference type="ARBA" id="ARBA00022989"/>
    </source>
</evidence>
<dbReference type="OrthoDB" id="1856718at2759"/>
<evidence type="ECO:0000256" key="2">
    <source>
        <dbReference type="ARBA" id="ARBA00007965"/>
    </source>
</evidence>
<dbReference type="AlphaFoldDB" id="A0A0L8IFG1"/>
<dbReference type="EMBL" id="KQ415834">
    <property type="protein sequence ID" value="KOG00231.1"/>
    <property type="molecule type" value="Genomic_DNA"/>
</dbReference>
<organism evidence="9">
    <name type="scientific">Octopus bimaculoides</name>
    <name type="common">California two-spotted octopus</name>
    <dbReference type="NCBI Taxonomy" id="37653"/>
    <lineage>
        <taxon>Eukaryota</taxon>
        <taxon>Metazoa</taxon>
        <taxon>Spiralia</taxon>
        <taxon>Lophotrochozoa</taxon>
        <taxon>Mollusca</taxon>
        <taxon>Cephalopoda</taxon>
        <taxon>Coleoidea</taxon>
        <taxon>Octopodiformes</taxon>
        <taxon>Octopoda</taxon>
        <taxon>Incirrata</taxon>
        <taxon>Octopodidae</taxon>
        <taxon>Octopus</taxon>
    </lineage>
</organism>
<dbReference type="Gene3D" id="1.20.1250.20">
    <property type="entry name" value="MFS general substrate transporter like domains"/>
    <property type="match status" value="1"/>
</dbReference>
<dbReference type="GO" id="GO:0005886">
    <property type="term" value="C:plasma membrane"/>
    <property type="evidence" value="ECO:0007669"/>
    <property type="project" value="TreeGrafter"/>
</dbReference>
<feature type="non-terminal residue" evidence="9">
    <location>
        <position position="1"/>
    </location>
</feature>
<dbReference type="InterPro" id="IPR036259">
    <property type="entry name" value="MFS_trans_sf"/>
</dbReference>
<evidence type="ECO:0000256" key="8">
    <source>
        <dbReference type="SAM" id="Phobius"/>
    </source>
</evidence>
<dbReference type="PANTHER" id="PTHR10332:SF80">
    <property type="entry name" value="EQUILIBRATIVE NUCLEOSIDE TRANSPORTER 2, ISOFORM A"/>
    <property type="match status" value="1"/>
</dbReference>
<comment type="subcellular location">
    <subcellularLocation>
        <location evidence="1">Membrane</location>
        <topology evidence="1">Multi-pass membrane protein</topology>
    </subcellularLocation>
</comment>
<evidence type="ECO:0000313" key="9">
    <source>
        <dbReference type="EMBL" id="KOG00231.1"/>
    </source>
</evidence>
<name>A0A0L8IFG1_OCTBM</name>
<feature type="transmembrane region" description="Helical" evidence="8">
    <location>
        <begin position="644"/>
        <end position="667"/>
    </location>
</feature>
<keyword evidence="6 8" id="KW-0472">Membrane</keyword>
<dbReference type="GO" id="GO:0005337">
    <property type="term" value="F:nucleoside transmembrane transporter activity"/>
    <property type="evidence" value="ECO:0007669"/>
    <property type="project" value="InterPro"/>
</dbReference>
<feature type="compositionally biased region" description="Polar residues" evidence="7">
    <location>
        <begin position="342"/>
        <end position="354"/>
    </location>
</feature>
<evidence type="ECO:0000256" key="3">
    <source>
        <dbReference type="ARBA" id="ARBA00022448"/>
    </source>
</evidence>
<feature type="transmembrane region" description="Helical" evidence="8">
    <location>
        <begin position="381"/>
        <end position="401"/>
    </location>
</feature>
<feature type="transmembrane region" description="Helical" evidence="8">
    <location>
        <begin position="432"/>
        <end position="454"/>
    </location>
</feature>
<dbReference type="Pfam" id="PF01733">
    <property type="entry name" value="Nucleoside_tran"/>
    <property type="match status" value="1"/>
</dbReference>
<dbReference type="PANTHER" id="PTHR10332">
    <property type="entry name" value="EQUILIBRATIVE NUCLEOSIDE TRANSPORTER"/>
    <property type="match status" value="1"/>
</dbReference>
<keyword evidence="4 8" id="KW-0812">Transmembrane</keyword>
<reference evidence="9" key="1">
    <citation type="submission" date="2015-07" db="EMBL/GenBank/DDBJ databases">
        <title>MeaNS - Measles Nucleotide Surveillance Program.</title>
        <authorList>
            <person name="Tran T."/>
            <person name="Druce J."/>
        </authorList>
    </citation>
    <scope>NUCLEOTIDE SEQUENCE</scope>
    <source>
        <strain evidence="9">UCB-OBI-ISO-001</strain>
        <tissue evidence="9">Gonad</tissue>
    </source>
</reference>
<evidence type="ECO:0000256" key="7">
    <source>
        <dbReference type="SAM" id="MobiDB-lite"/>
    </source>
</evidence>
<sequence>CPISKSLQELNQADAQGNQLHLFVLSSVLENSHPSRLTRLGSSVVECRVAEIKIHNFHEVHVWHVKWICVACLNTKNAPTKPLDNTPYQTVMPALSICNQPNSTNLLKPTDSGMRLQDSFNLITIESKDARSSGIYNKACQEGEHSQPYAKEMNSNDNIGKASERVQEERPPRDNRFPSVLFLVHLLFLGAGTGFRRWKSRGFLPALEFLFSLYGWRRTVRSNMAFQATFIAPRDPAFYSDPECHLFDRDGLDHVFKHFFESTQLVQTHVFAPLFHRLCIILHLNASSILFRLLTSPSSDDVKSEEEEHKLSYSIMKAQTYDVLPSNKREDIEQHRRMTAKHTCSTQRQQFNSNQQDRRSQGSQGSPGSQGTRSNHGGRHIVWNIVQIILIIQGLATLMPWNMFINAKSYFENYKLSTNGTDQEINEYKTNFMSYITICSMVPSVIFSVLNTFITRNSGASPIRIVAAKIIMIILLAMTIVLACLDTSSWIKVFFILTLCTVIMINYVVVLLCKDINLHFGSVSAATSIFQNNLFGISSVLPGKYINAVLIGANSCGILTSVSQIISIAKSTSFPYRPLFFNSIGLFAEPVSYEDVNTQTPIVKRNIISIRDRQKLIRAGASESVNAFQLFCALSMVLSSDAKISAIVYFSSGILILIIALITNRIFQRL</sequence>
<evidence type="ECO:0000256" key="1">
    <source>
        <dbReference type="ARBA" id="ARBA00004141"/>
    </source>
</evidence>